<accession>A0A3S4BTF0</accession>
<reference evidence="3" key="1">
    <citation type="submission" date="2018-02" db="EMBL/GenBank/DDBJ databases">
        <authorList>
            <person name="Seth-Smith MB H."/>
            <person name="Seth-Smith H."/>
        </authorList>
    </citation>
    <scope>NUCLEOTIDE SEQUENCE [LARGE SCALE GENOMIC DNA]</scope>
</reference>
<organism evidence="2 3">
    <name type="scientific">Mycobacterium basiliense</name>
    <dbReference type="NCBI Taxonomy" id="2094119"/>
    <lineage>
        <taxon>Bacteria</taxon>
        <taxon>Bacillati</taxon>
        <taxon>Actinomycetota</taxon>
        <taxon>Actinomycetes</taxon>
        <taxon>Mycobacteriales</taxon>
        <taxon>Mycobacteriaceae</taxon>
        <taxon>Mycobacterium</taxon>
    </lineage>
</organism>
<proteinExistence type="predicted"/>
<dbReference type="AlphaFoldDB" id="A0A3S4BTF0"/>
<sequence>MSPAIAPRFITLADFAECQEPNIGDLASSCGPHHQLITSGGWQTQKHKDGTTEWIPPAHLDCGNRVPTRSST</sequence>
<dbReference type="EMBL" id="LR130759">
    <property type="protein sequence ID" value="VDM87275.1"/>
    <property type="molecule type" value="Genomic_DNA"/>
</dbReference>
<keyword evidence="3" id="KW-1185">Reference proteome</keyword>
<evidence type="ECO:0000313" key="2">
    <source>
        <dbReference type="EMBL" id="VDM87275.1"/>
    </source>
</evidence>
<name>A0A3S4BTF0_9MYCO</name>
<dbReference type="Proteomes" id="UP000269998">
    <property type="component" value="Chromosome"/>
</dbReference>
<dbReference type="KEGG" id="mbai:MB901379_00811"/>
<feature type="region of interest" description="Disordered" evidence="1">
    <location>
        <begin position="41"/>
        <end position="72"/>
    </location>
</feature>
<protein>
    <submittedName>
        <fullName evidence="2">Uncharacterized protein</fullName>
    </submittedName>
</protein>
<evidence type="ECO:0000256" key="1">
    <source>
        <dbReference type="SAM" id="MobiDB-lite"/>
    </source>
</evidence>
<gene>
    <name evidence="2" type="ORF">MB901379_00811</name>
</gene>
<evidence type="ECO:0000313" key="3">
    <source>
        <dbReference type="Proteomes" id="UP000269998"/>
    </source>
</evidence>